<organism evidence="2 3">
    <name type="scientific">Legionella lytica</name>
    <dbReference type="NCBI Taxonomy" id="96232"/>
    <lineage>
        <taxon>Bacteria</taxon>
        <taxon>Pseudomonadati</taxon>
        <taxon>Pseudomonadota</taxon>
        <taxon>Gammaproteobacteria</taxon>
        <taxon>Legionellales</taxon>
        <taxon>Legionellaceae</taxon>
        <taxon>Legionella</taxon>
    </lineage>
</organism>
<evidence type="ECO:0000313" key="3">
    <source>
        <dbReference type="Proteomes" id="UP001057474"/>
    </source>
</evidence>
<dbReference type="SUPFAM" id="SSF56925">
    <property type="entry name" value="OMPA-like"/>
    <property type="match status" value="1"/>
</dbReference>
<dbReference type="Gene3D" id="2.40.160.20">
    <property type="match status" value="1"/>
</dbReference>
<keyword evidence="2" id="KW-0614">Plasmid</keyword>
<name>A0ABY4YCS4_9GAMM</name>
<accession>A0ABY4YCS4</accession>
<feature type="chain" id="PRO_5046682540" evidence="1">
    <location>
        <begin position="23"/>
        <end position="210"/>
    </location>
</feature>
<feature type="signal peptide" evidence="1">
    <location>
        <begin position="1"/>
        <end position="22"/>
    </location>
</feature>
<dbReference type="InterPro" id="IPR011250">
    <property type="entry name" value="OMP/PagP_B-barrel"/>
</dbReference>
<evidence type="ECO:0000313" key="2">
    <source>
        <dbReference type="EMBL" id="USQ15331.1"/>
    </source>
</evidence>
<proteinExistence type="predicted"/>
<dbReference type="PANTHER" id="PTHR36920">
    <property type="match status" value="1"/>
</dbReference>
<dbReference type="EMBL" id="CP071528">
    <property type="protein sequence ID" value="USQ15331.1"/>
    <property type="molecule type" value="Genomic_DNA"/>
</dbReference>
<dbReference type="InterPro" id="IPR005618">
    <property type="entry name" value="OMPW"/>
</dbReference>
<dbReference type="RefSeq" id="WP_252582570.1">
    <property type="nucleotide sequence ID" value="NZ_CP071528.1"/>
</dbReference>
<gene>
    <name evidence="2" type="ORF">J2N86_15330</name>
</gene>
<dbReference type="Pfam" id="PF03922">
    <property type="entry name" value="OmpW"/>
    <property type="match status" value="1"/>
</dbReference>
<keyword evidence="3" id="KW-1185">Reference proteome</keyword>
<geneLocation type="plasmid" evidence="2 3">
    <name>pLlyPCM2298_1</name>
</geneLocation>
<keyword evidence="1" id="KW-0732">Signal</keyword>
<evidence type="ECO:0000256" key="1">
    <source>
        <dbReference type="SAM" id="SignalP"/>
    </source>
</evidence>
<sequence>MKKLINRLVATALLSTTIPAMADSPWLIRLRGIGVLPSESSSTISLIGGKVTRISNEIVPELDFSYFITPHIAAELILATSRHSVEATNTVLGNVNLGKVSVLPPTLTAQYHFALSSRIKPYAGAGINYTHFFNVNNGPVASKIHYSSSFGPALQVGADFAINEHFFINADVKKIWLNSNVKVYTPIAQLNTKVNINPWVVGLGVGYRFS</sequence>
<reference evidence="2" key="1">
    <citation type="submission" date="2021-03" db="EMBL/GenBank/DDBJ databases">
        <title>Legionella lytica PCM 2298.</title>
        <authorList>
            <person name="Koper P."/>
        </authorList>
    </citation>
    <scope>NUCLEOTIDE SEQUENCE</scope>
    <source>
        <strain evidence="2">PCM 2298</strain>
        <plasmid evidence="2">pLlyPCM2298_1</plasmid>
    </source>
</reference>
<protein>
    <submittedName>
        <fullName evidence="2">OmpW family protein</fullName>
    </submittedName>
</protein>
<dbReference type="Proteomes" id="UP001057474">
    <property type="component" value="Plasmid pLlyPCM2298_1"/>
</dbReference>
<dbReference type="PANTHER" id="PTHR36920:SF1">
    <property type="entry name" value="OUTER MEMBRANE PROTEIN W"/>
    <property type="match status" value="1"/>
</dbReference>